<name>A0A8A2H8B6_9CHLO</name>
<dbReference type="PROSITE" id="PS50823">
    <property type="entry name" value="KH_TYPE_2"/>
    <property type="match status" value="1"/>
</dbReference>
<comment type="subunit">
    <text evidence="7 9">Part of the 30S ribosomal subunit.</text>
</comment>
<dbReference type="InterPro" id="IPR015946">
    <property type="entry name" value="KH_dom-like_a/b"/>
</dbReference>
<dbReference type="CDD" id="cd02412">
    <property type="entry name" value="KH-II_30S_S3"/>
    <property type="match status" value="1"/>
</dbReference>
<dbReference type="GO" id="GO:0009507">
    <property type="term" value="C:chloroplast"/>
    <property type="evidence" value="ECO:0007669"/>
    <property type="project" value="UniProtKB-SubCell"/>
</dbReference>
<dbReference type="EMBL" id="MW077730">
    <property type="protein sequence ID" value="QSV37283.1"/>
    <property type="molecule type" value="Genomic_DNA"/>
</dbReference>
<organism evidence="11">
    <name type="scientific">Nephroselmis pyriformis</name>
    <dbReference type="NCBI Taxonomy" id="156128"/>
    <lineage>
        <taxon>Eukaryota</taxon>
        <taxon>Viridiplantae</taxon>
        <taxon>Chlorophyta</taxon>
        <taxon>Nephroselmidophyceae</taxon>
        <taxon>Nephroselmidales</taxon>
        <taxon>Nephroselmidaceae</taxon>
        <taxon>Nephroselmis</taxon>
    </lineage>
</organism>
<evidence type="ECO:0000313" key="11">
    <source>
        <dbReference type="EMBL" id="QSV37283.1"/>
    </source>
</evidence>
<protein>
    <recommendedName>
        <fullName evidence="6 7">Small ribosomal subunit protein uS3c</fullName>
    </recommendedName>
</protein>
<dbReference type="GO" id="GO:0006412">
    <property type="term" value="P:translation"/>
    <property type="evidence" value="ECO:0007669"/>
    <property type="project" value="UniProtKB-UniRule"/>
</dbReference>
<evidence type="ECO:0000256" key="5">
    <source>
        <dbReference type="ARBA" id="ARBA00023274"/>
    </source>
</evidence>
<dbReference type="HAMAP" id="MF_01309_B">
    <property type="entry name" value="Ribosomal_uS3_B"/>
    <property type="match status" value="1"/>
</dbReference>
<dbReference type="InterPro" id="IPR004044">
    <property type="entry name" value="KH_dom_type_2"/>
</dbReference>
<dbReference type="FunFam" id="3.30.300.20:FF:000001">
    <property type="entry name" value="30S ribosomal protein S3"/>
    <property type="match status" value="1"/>
</dbReference>
<feature type="domain" description="KH type-2" evidence="10">
    <location>
        <begin position="39"/>
        <end position="109"/>
    </location>
</feature>
<dbReference type="GO" id="GO:0019843">
    <property type="term" value="F:rRNA binding"/>
    <property type="evidence" value="ECO:0007669"/>
    <property type="project" value="UniProtKB-UniRule"/>
</dbReference>
<dbReference type="PANTHER" id="PTHR11760">
    <property type="entry name" value="30S/40S RIBOSOMAL PROTEIN S3"/>
    <property type="match status" value="1"/>
</dbReference>
<dbReference type="SUPFAM" id="SSF54821">
    <property type="entry name" value="Ribosomal protein S3 C-terminal domain"/>
    <property type="match status" value="1"/>
</dbReference>
<dbReference type="Gene3D" id="3.30.300.20">
    <property type="match status" value="1"/>
</dbReference>
<proteinExistence type="inferred from homology"/>
<dbReference type="Pfam" id="PF07650">
    <property type="entry name" value="KH_2"/>
    <property type="match status" value="1"/>
</dbReference>
<evidence type="ECO:0000256" key="1">
    <source>
        <dbReference type="ARBA" id="ARBA00010761"/>
    </source>
</evidence>
<dbReference type="InterPro" id="IPR018280">
    <property type="entry name" value="Ribosomal_uS3_CS"/>
</dbReference>
<dbReference type="InterPro" id="IPR005704">
    <property type="entry name" value="Ribosomal_uS3_bac-typ"/>
</dbReference>
<dbReference type="InterPro" id="IPR036419">
    <property type="entry name" value="Ribosomal_S3_C_sf"/>
</dbReference>
<evidence type="ECO:0000256" key="3">
    <source>
        <dbReference type="ARBA" id="ARBA00022884"/>
    </source>
</evidence>
<evidence type="ECO:0000256" key="8">
    <source>
        <dbReference type="RuleBase" id="RU003624"/>
    </source>
</evidence>
<evidence type="ECO:0000256" key="7">
    <source>
        <dbReference type="HAMAP-Rule" id="MF_01309"/>
    </source>
</evidence>
<dbReference type="NCBIfam" id="TIGR01009">
    <property type="entry name" value="rpsC_bact"/>
    <property type="match status" value="1"/>
</dbReference>
<dbReference type="SUPFAM" id="SSF54814">
    <property type="entry name" value="Prokaryotic type KH domain (KH-domain type II)"/>
    <property type="match status" value="1"/>
</dbReference>
<dbReference type="InterPro" id="IPR009019">
    <property type="entry name" value="KH_sf_prok-type"/>
</dbReference>
<dbReference type="GO" id="GO:0003735">
    <property type="term" value="F:structural constituent of ribosome"/>
    <property type="evidence" value="ECO:0007669"/>
    <property type="project" value="InterPro"/>
</dbReference>
<sequence length="213" mass="23824">MGQKIHPLGFRLGITQDHRSTWFAKPSQYAVLVKEDKTIRQYVHETLPNGGITQIGIARTADCVSLSIETARPGLLVGRNSEGLETLRKGLAKKLNYTRQISVEVLTVQNADSEAQLIADNIAEQLEKRVAFRRAVRQTLKKAKFANLPGIKIQVSGRLNGAEIARTEWAREGRVPLHTLRADIDYCSRTAQTIYGVLGIKVWVFRGEKKSFT</sequence>
<geneLocation type="chloroplast" evidence="11"/>
<comment type="subcellular location">
    <subcellularLocation>
        <location evidence="7 9">Plastid</location>
        <location evidence="7 9">Chloroplast</location>
    </subcellularLocation>
</comment>
<evidence type="ECO:0000256" key="4">
    <source>
        <dbReference type="ARBA" id="ARBA00022980"/>
    </source>
</evidence>
<gene>
    <name evidence="7 11" type="primary">rps3</name>
</gene>
<keyword evidence="4 7" id="KW-0689">Ribosomal protein</keyword>
<accession>A0A8A2H8B6</accession>
<evidence type="ECO:0000256" key="2">
    <source>
        <dbReference type="ARBA" id="ARBA00022730"/>
    </source>
</evidence>
<evidence type="ECO:0000259" key="10">
    <source>
        <dbReference type="PROSITE" id="PS50823"/>
    </source>
</evidence>
<keyword evidence="2 7" id="KW-0699">rRNA-binding</keyword>
<keyword evidence="9 11" id="KW-0150">Chloroplast</keyword>
<comment type="similarity">
    <text evidence="1 7 8">Belongs to the universal ribosomal protein uS3 family.</text>
</comment>
<evidence type="ECO:0000256" key="6">
    <source>
        <dbReference type="ARBA" id="ARBA00035154"/>
    </source>
</evidence>
<keyword evidence="5 7" id="KW-0687">Ribonucleoprotein</keyword>
<dbReference type="Pfam" id="PF00189">
    <property type="entry name" value="Ribosomal_S3_C"/>
    <property type="match status" value="1"/>
</dbReference>
<dbReference type="Gene3D" id="3.30.1140.32">
    <property type="entry name" value="Ribosomal protein S3, C-terminal domain"/>
    <property type="match status" value="1"/>
</dbReference>
<dbReference type="GeneID" id="69223246"/>
<evidence type="ECO:0000256" key="9">
    <source>
        <dbReference type="RuleBase" id="RU003626"/>
    </source>
</evidence>
<dbReference type="InterPro" id="IPR057258">
    <property type="entry name" value="Ribosomal_uS3"/>
</dbReference>
<dbReference type="PROSITE" id="PS00548">
    <property type="entry name" value="RIBOSOMAL_S3"/>
    <property type="match status" value="1"/>
</dbReference>
<reference evidence="11" key="1">
    <citation type="journal article" date="2021" name="Mitochondrial DNA Part B Resour">
        <title>A gene-rich and compact chloroplast genome of the green alga Nephroselmis pyriformis (N.Carter) Ettl 1982 from the shores of Mersin (Eastern Mediterranean Sea).</title>
        <authorList>
            <person name="Gastineau R."/>
            <person name="Konucu M."/>
            <person name="Tekdal D."/>
            <person name="Lemieux C."/>
            <person name="Turmel M."/>
            <person name="Witkowski A."/>
            <person name="Eker-Develi E."/>
        </authorList>
    </citation>
    <scope>NUCLEOTIDE SEQUENCE</scope>
    <source>
        <strain evidence="11">MED1</strain>
    </source>
</reference>
<keyword evidence="3 7" id="KW-0694">RNA-binding</keyword>
<dbReference type="PANTHER" id="PTHR11760:SF19">
    <property type="entry name" value="SMALL RIBOSOMAL SUBUNIT PROTEIN US3C"/>
    <property type="match status" value="1"/>
</dbReference>
<dbReference type="GO" id="GO:0022627">
    <property type="term" value="C:cytosolic small ribosomal subunit"/>
    <property type="evidence" value="ECO:0007669"/>
    <property type="project" value="TreeGrafter"/>
</dbReference>
<keyword evidence="9 11" id="KW-0934">Plastid</keyword>
<dbReference type="RefSeq" id="YP_010231214.1">
    <property type="nucleotide sequence ID" value="NC_059722.1"/>
</dbReference>
<dbReference type="AlphaFoldDB" id="A0A8A2H8B6"/>
<dbReference type="InterPro" id="IPR001351">
    <property type="entry name" value="Ribosomal_uS3_C"/>
</dbReference>